<reference evidence="1 2" key="1">
    <citation type="submission" date="2019-07" db="EMBL/GenBank/DDBJ databases">
        <title>Whole genome shotgun sequence of Aliivibrio fischeri NBRC 101058.</title>
        <authorList>
            <person name="Hosoyama A."/>
            <person name="Uohara A."/>
            <person name="Ohji S."/>
            <person name="Ichikawa N."/>
        </authorList>
    </citation>
    <scope>NUCLEOTIDE SEQUENCE [LARGE SCALE GENOMIC DNA]</scope>
    <source>
        <strain evidence="1 2">NBRC 101058</strain>
    </source>
</reference>
<dbReference type="RefSeq" id="WP_146865133.1">
    <property type="nucleotide sequence ID" value="NZ_BJTZ01000019.1"/>
</dbReference>
<dbReference type="Proteomes" id="UP000321787">
    <property type="component" value="Unassembled WGS sequence"/>
</dbReference>
<sequence length="583" mass="65801">MSNQYISYINSLHNISANGANALAESQALSDFFPEVYEPFPIVSHVADLLVDESRVVILTGHAGDGKSTVAIDVLKQLHGLSPGEKLTSPLKEREEIANVNIVKDMSELSKIQRKRWLTEAFNESGSWLIVSNTGPLLDSLFAYADGNNLQIESAVLEALNQPLVTETTAAHRIKGFGKELVIINLTRLDNVKLGSKLVTKLTLHSGWKACLECEAKLSCPIKKNRDILCESIETVEERIRWIYTRLTAYEHRLTLRQILAHIAYSITGGKECESVKTTLISDGVLSEELQDIIFSETFFGLRAGKRCHDAENLHAVSILKKSSFGAPVGVDFERQLLTSEGMKWAELPDALSEVKAIWTDRAQERNAIRWRFALRRMYFMFGQIAPNCEQQANLYLDCYQDSYGVRLFDQWKAHGSLNLKRSDKKRLKELCLNVLLELFTGFSAYQYSSSGRLYMTLRRKDQNVVQPTQLVVDELSFRDFDVSYDSTSGLPILLFDDGSVKLPLSLPLFDYIQARNRGELGSSLSPIHQSQIDWFQSELLRVTEEDRDDDDEVCIIKAGINGDVTIHRFLFDSEQGVLEIES</sequence>
<organism evidence="1 2">
    <name type="scientific">Aliivibrio fischeri</name>
    <name type="common">Vibrio fischeri</name>
    <dbReference type="NCBI Taxonomy" id="668"/>
    <lineage>
        <taxon>Bacteria</taxon>
        <taxon>Pseudomonadati</taxon>
        <taxon>Pseudomonadota</taxon>
        <taxon>Gammaproteobacteria</taxon>
        <taxon>Vibrionales</taxon>
        <taxon>Vibrionaceae</taxon>
        <taxon>Aliivibrio</taxon>
    </lineage>
</organism>
<accession>A0A510UJ96</accession>
<evidence type="ECO:0000313" key="2">
    <source>
        <dbReference type="Proteomes" id="UP000321787"/>
    </source>
</evidence>
<proteinExistence type="predicted"/>
<evidence type="ECO:0000313" key="1">
    <source>
        <dbReference type="EMBL" id="GEK14724.1"/>
    </source>
</evidence>
<dbReference type="EMBL" id="BJTZ01000019">
    <property type="protein sequence ID" value="GEK14724.1"/>
    <property type="molecule type" value="Genomic_DNA"/>
</dbReference>
<name>A0A510UJ96_ALIFS</name>
<dbReference type="AlphaFoldDB" id="A0A510UJ96"/>
<gene>
    <name evidence="1" type="ORF">AFI02nite_27600</name>
</gene>
<protein>
    <submittedName>
        <fullName evidence="1">Uncharacterized protein</fullName>
    </submittedName>
</protein>
<comment type="caution">
    <text evidence="1">The sequence shown here is derived from an EMBL/GenBank/DDBJ whole genome shotgun (WGS) entry which is preliminary data.</text>
</comment>